<keyword evidence="2" id="KW-1185">Reference proteome</keyword>
<evidence type="ECO:0000313" key="1">
    <source>
        <dbReference type="EMBL" id="KAJ7728072.1"/>
    </source>
</evidence>
<accession>A0AAD7MQW0</accession>
<dbReference type="Proteomes" id="UP001215598">
    <property type="component" value="Unassembled WGS sequence"/>
</dbReference>
<proteinExistence type="predicted"/>
<name>A0AAD7MQW0_9AGAR</name>
<dbReference type="EMBL" id="JARKIB010000175">
    <property type="protein sequence ID" value="KAJ7728072.1"/>
    <property type="molecule type" value="Genomic_DNA"/>
</dbReference>
<dbReference type="AlphaFoldDB" id="A0AAD7MQW0"/>
<reference evidence="1" key="1">
    <citation type="submission" date="2023-03" db="EMBL/GenBank/DDBJ databases">
        <title>Massive genome expansion in bonnet fungi (Mycena s.s.) driven by repeated elements and novel gene families across ecological guilds.</title>
        <authorList>
            <consortium name="Lawrence Berkeley National Laboratory"/>
            <person name="Harder C.B."/>
            <person name="Miyauchi S."/>
            <person name="Viragh M."/>
            <person name="Kuo A."/>
            <person name="Thoen E."/>
            <person name="Andreopoulos B."/>
            <person name="Lu D."/>
            <person name="Skrede I."/>
            <person name="Drula E."/>
            <person name="Henrissat B."/>
            <person name="Morin E."/>
            <person name="Kohler A."/>
            <person name="Barry K."/>
            <person name="LaButti K."/>
            <person name="Morin E."/>
            <person name="Salamov A."/>
            <person name="Lipzen A."/>
            <person name="Mereny Z."/>
            <person name="Hegedus B."/>
            <person name="Baldrian P."/>
            <person name="Stursova M."/>
            <person name="Weitz H."/>
            <person name="Taylor A."/>
            <person name="Grigoriev I.V."/>
            <person name="Nagy L.G."/>
            <person name="Martin F."/>
            <person name="Kauserud H."/>
        </authorList>
    </citation>
    <scope>NUCLEOTIDE SEQUENCE</scope>
    <source>
        <strain evidence="1">CBHHK182m</strain>
    </source>
</reference>
<organism evidence="1 2">
    <name type="scientific">Mycena metata</name>
    <dbReference type="NCBI Taxonomy" id="1033252"/>
    <lineage>
        <taxon>Eukaryota</taxon>
        <taxon>Fungi</taxon>
        <taxon>Dikarya</taxon>
        <taxon>Basidiomycota</taxon>
        <taxon>Agaricomycotina</taxon>
        <taxon>Agaricomycetes</taxon>
        <taxon>Agaricomycetidae</taxon>
        <taxon>Agaricales</taxon>
        <taxon>Marasmiineae</taxon>
        <taxon>Mycenaceae</taxon>
        <taxon>Mycena</taxon>
    </lineage>
</organism>
<protein>
    <submittedName>
        <fullName evidence="1">Uncharacterized protein</fullName>
    </submittedName>
</protein>
<gene>
    <name evidence="1" type="ORF">B0H16DRAFT_1589458</name>
</gene>
<evidence type="ECO:0000313" key="2">
    <source>
        <dbReference type="Proteomes" id="UP001215598"/>
    </source>
</evidence>
<sequence>MSGATVDANSPLSLSSSFNFSNNLVEVSALPALIGSSIAESMVLGNRGSGGVAWAATSSFGTISVVKACCSAASSGWLRETFGIRTPSCDSAVGMYLPHDSARASRVRRNTAEPMALFCRQPLDTADRNIKDGKPNTQISWSDVYALDHSTSIMLRRIPDTPVGSPLEIHTYGQYPFFRKRNSVFQAITIYLSVAKLAEVYVLWSHGAALLGWADR</sequence>
<comment type="caution">
    <text evidence="1">The sequence shown here is derived from an EMBL/GenBank/DDBJ whole genome shotgun (WGS) entry which is preliminary data.</text>
</comment>